<evidence type="ECO:0000259" key="3">
    <source>
        <dbReference type="Pfam" id="PF00535"/>
    </source>
</evidence>
<name>A0A6C0JYM5_9ZZZZ</name>
<sequence length="580" mass="65628">MRVNLISNHVKDTNLSHDVKILIGALRGILGNVSIAIVQYTQPQCADADINIFVETLNPSLFSYASKNIWIPNLPNTFVAWRPYFPELDEIWVKTRETYNAIQPCPNAKMIGWTSLNKQTPSKKNYMKAIVPTGSHRDIDTLMNVYASIQSPKLPVLHVVYKSSLYTPPASLPDKVVLHADISAAEYDELLVDCGLCICLSTTSGFSHSLNEALASGCNIVTTDIPAFEDILEHTYSMYVCDTDTSEHIEFATLRTTSKEELRVRLEEYMESGFSFRKKVSQEMRGVYEQRHKKWLSTMKEILPHFVPESEYSVHSMLPKEDMLPNVSIVCVTRDRRLFMPILKYSYMIQSYPEDKLELVIVDDGEDSIEDTLIGVPNVVYVRVDTPKTIGEKRNIGVERAMYDTIAFMDDDDIYPNNSILQRVAMMMKQPAKECAFCCMLPCYDITKYSSFMNVPPFHLPMSKRVSEATLVFTRKFWATKQFEKEQLSEGDAFIHGREYMCRELSPQDIIVSLTHSKNTSSRNIPDFKEPNGCHFGFNEQLFATVSEIGEALRTCQTSGGGGDESGYLVSGDGGHPKEA</sequence>
<dbReference type="Pfam" id="PF00534">
    <property type="entry name" value="Glycos_transf_1"/>
    <property type="match status" value="1"/>
</dbReference>
<evidence type="ECO:0008006" key="5">
    <source>
        <dbReference type="Google" id="ProtNLM"/>
    </source>
</evidence>
<dbReference type="SUPFAM" id="SSF53756">
    <property type="entry name" value="UDP-Glycosyltransferase/glycogen phosphorylase"/>
    <property type="match status" value="1"/>
</dbReference>
<feature type="region of interest" description="Disordered" evidence="1">
    <location>
        <begin position="556"/>
        <end position="580"/>
    </location>
</feature>
<reference evidence="4" key="1">
    <citation type="journal article" date="2020" name="Nature">
        <title>Giant virus diversity and host interactions through global metagenomics.</title>
        <authorList>
            <person name="Schulz F."/>
            <person name="Roux S."/>
            <person name="Paez-Espino D."/>
            <person name="Jungbluth S."/>
            <person name="Walsh D.A."/>
            <person name="Denef V.J."/>
            <person name="McMahon K.D."/>
            <person name="Konstantinidis K.T."/>
            <person name="Eloe-Fadrosh E.A."/>
            <person name="Kyrpides N.C."/>
            <person name="Woyke T."/>
        </authorList>
    </citation>
    <scope>NUCLEOTIDE SEQUENCE</scope>
    <source>
        <strain evidence="4">GVMAG-S-1101164-164</strain>
    </source>
</reference>
<protein>
    <recommendedName>
        <fullName evidence="5">Glycosyltransferase 2-like domain-containing protein</fullName>
    </recommendedName>
</protein>
<proteinExistence type="predicted"/>
<dbReference type="GO" id="GO:0016757">
    <property type="term" value="F:glycosyltransferase activity"/>
    <property type="evidence" value="ECO:0007669"/>
    <property type="project" value="InterPro"/>
</dbReference>
<dbReference type="InterPro" id="IPR029044">
    <property type="entry name" value="Nucleotide-diphossugar_trans"/>
</dbReference>
<evidence type="ECO:0000259" key="2">
    <source>
        <dbReference type="Pfam" id="PF00534"/>
    </source>
</evidence>
<dbReference type="SUPFAM" id="SSF53448">
    <property type="entry name" value="Nucleotide-diphospho-sugar transferases"/>
    <property type="match status" value="1"/>
</dbReference>
<dbReference type="AlphaFoldDB" id="A0A6C0JYM5"/>
<dbReference type="Pfam" id="PF00535">
    <property type="entry name" value="Glycos_transf_2"/>
    <property type="match status" value="1"/>
</dbReference>
<organism evidence="4">
    <name type="scientific">viral metagenome</name>
    <dbReference type="NCBI Taxonomy" id="1070528"/>
    <lineage>
        <taxon>unclassified sequences</taxon>
        <taxon>metagenomes</taxon>
        <taxon>organismal metagenomes</taxon>
    </lineage>
</organism>
<accession>A0A6C0JYM5</accession>
<evidence type="ECO:0000256" key="1">
    <source>
        <dbReference type="SAM" id="MobiDB-lite"/>
    </source>
</evidence>
<evidence type="ECO:0000313" key="4">
    <source>
        <dbReference type="EMBL" id="QHU09800.1"/>
    </source>
</evidence>
<dbReference type="EMBL" id="MN740745">
    <property type="protein sequence ID" value="QHU09800.1"/>
    <property type="molecule type" value="Genomic_DNA"/>
</dbReference>
<dbReference type="Gene3D" id="3.90.550.10">
    <property type="entry name" value="Spore Coat Polysaccharide Biosynthesis Protein SpsA, Chain A"/>
    <property type="match status" value="1"/>
</dbReference>
<dbReference type="InterPro" id="IPR001296">
    <property type="entry name" value="Glyco_trans_1"/>
</dbReference>
<dbReference type="Gene3D" id="3.40.50.2000">
    <property type="entry name" value="Glycogen Phosphorylase B"/>
    <property type="match status" value="1"/>
</dbReference>
<feature type="domain" description="Glycosyl transferase family 1" evidence="2">
    <location>
        <begin position="172"/>
        <end position="269"/>
    </location>
</feature>
<feature type="domain" description="Glycosyltransferase 2-like" evidence="3">
    <location>
        <begin position="353"/>
        <end position="441"/>
    </location>
</feature>
<dbReference type="InterPro" id="IPR001173">
    <property type="entry name" value="Glyco_trans_2-like"/>
</dbReference>
<dbReference type="CDD" id="cd00761">
    <property type="entry name" value="Glyco_tranf_GTA_type"/>
    <property type="match status" value="1"/>
</dbReference>